<reference evidence="2" key="1">
    <citation type="submission" date="2018-01" db="EMBL/GenBank/DDBJ databases">
        <title>An insight into the sialome of Amazonian anophelines.</title>
        <authorList>
            <person name="Ribeiro J.M."/>
            <person name="Scarpassa V."/>
            <person name="Calvo E."/>
        </authorList>
    </citation>
    <scope>NUCLEOTIDE SEQUENCE</scope>
</reference>
<evidence type="ECO:0000313" key="2">
    <source>
        <dbReference type="EMBL" id="MBW76001.1"/>
    </source>
</evidence>
<protein>
    <submittedName>
        <fullName evidence="2">Putative secreted protein</fullName>
    </submittedName>
</protein>
<dbReference type="EMBL" id="GGFL01011823">
    <property type="protein sequence ID" value="MBW76001.1"/>
    <property type="molecule type" value="Transcribed_RNA"/>
</dbReference>
<accession>A0A2M4DEV8</accession>
<keyword evidence="1" id="KW-0732">Signal</keyword>
<dbReference type="AlphaFoldDB" id="A0A2M4DEV8"/>
<organism evidence="2">
    <name type="scientific">Anopheles darlingi</name>
    <name type="common">Mosquito</name>
    <dbReference type="NCBI Taxonomy" id="43151"/>
    <lineage>
        <taxon>Eukaryota</taxon>
        <taxon>Metazoa</taxon>
        <taxon>Ecdysozoa</taxon>
        <taxon>Arthropoda</taxon>
        <taxon>Hexapoda</taxon>
        <taxon>Insecta</taxon>
        <taxon>Pterygota</taxon>
        <taxon>Neoptera</taxon>
        <taxon>Endopterygota</taxon>
        <taxon>Diptera</taxon>
        <taxon>Nematocera</taxon>
        <taxon>Culicoidea</taxon>
        <taxon>Culicidae</taxon>
        <taxon>Anophelinae</taxon>
        <taxon>Anopheles</taxon>
    </lineage>
</organism>
<proteinExistence type="predicted"/>
<feature type="chain" id="PRO_5014850416" evidence="1">
    <location>
        <begin position="24"/>
        <end position="75"/>
    </location>
</feature>
<name>A0A2M4DEV8_ANODA</name>
<feature type="signal peptide" evidence="1">
    <location>
        <begin position="1"/>
        <end position="23"/>
    </location>
</feature>
<evidence type="ECO:0000256" key="1">
    <source>
        <dbReference type="SAM" id="SignalP"/>
    </source>
</evidence>
<sequence length="75" mass="8558">MSVEVLIAARMLTAAVRVLLALARCLEVHRRGTGARRTHGTVLRARWMLQLNHLNDSFRQIGRKRWTVVLVAKGR</sequence>